<gene>
    <name evidence="2" type="ORF">B0H63DRAFT_527241</name>
</gene>
<reference evidence="2" key="2">
    <citation type="submission" date="2023-06" db="EMBL/GenBank/DDBJ databases">
        <authorList>
            <consortium name="Lawrence Berkeley National Laboratory"/>
            <person name="Haridas S."/>
            <person name="Hensen N."/>
            <person name="Bonometti L."/>
            <person name="Westerberg I."/>
            <person name="Brannstrom I.O."/>
            <person name="Guillou S."/>
            <person name="Cros-Aarteil S."/>
            <person name="Calhoun S."/>
            <person name="Kuo A."/>
            <person name="Mondo S."/>
            <person name="Pangilinan J."/>
            <person name="Riley R."/>
            <person name="LaButti K."/>
            <person name="Andreopoulos B."/>
            <person name="Lipzen A."/>
            <person name="Chen C."/>
            <person name="Yanf M."/>
            <person name="Daum C."/>
            <person name="Ng V."/>
            <person name="Clum A."/>
            <person name="Steindorff A."/>
            <person name="Ohm R."/>
            <person name="Martin F."/>
            <person name="Silar P."/>
            <person name="Natvig D."/>
            <person name="Lalanne C."/>
            <person name="Gautier V."/>
            <person name="Ament-velasquez S.L."/>
            <person name="Kruys A."/>
            <person name="Hutchinson M.I."/>
            <person name="Powell A.J."/>
            <person name="Barry K."/>
            <person name="Miller A.N."/>
            <person name="Grigoriev I.V."/>
            <person name="Debuchy R."/>
            <person name="Gladieux P."/>
            <person name="Thoren M.H."/>
            <person name="Johannesson H."/>
        </authorList>
    </citation>
    <scope>NUCLEOTIDE SEQUENCE</scope>
    <source>
        <strain evidence="2">CBS 232.78</strain>
    </source>
</reference>
<protein>
    <submittedName>
        <fullName evidence="2">NADH:ubiquinone reductase 9.5 kDa ubiquinone-binding protein</fullName>
    </submittedName>
</protein>
<organism evidence="2 3">
    <name type="scientific">Podospora didyma</name>
    <dbReference type="NCBI Taxonomy" id="330526"/>
    <lineage>
        <taxon>Eukaryota</taxon>
        <taxon>Fungi</taxon>
        <taxon>Dikarya</taxon>
        <taxon>Ascomycota</taxon>
        <taxon>Pezizomycotina</taxon>
        <taxon>Sordariomycetes</taxon>
        <taxon>Sordariomycetidae</taxon>
        <taxon>Sordariales</taxon>
        <taxon>Podosporaceae</taxon>
        <taxon>Podospora</taxon>
    </lineage>
</organism>
<comment type="caution">
    <text evidence="2">The sequence shown here is derived from an EMBL/GenBank/DDBJ whole genome shotgun (WGS) entry which is preliminary data.</text>
</comment>
<dbReference type="InterPro" id="IPR039961">
    <property type="entry name" value="Nuo9.5"/>
</dbReference>
<name>A0AAE0KAF7_9PEZI</name>
<accession>A0AAE0KAF7</accession>
<dbReference type="CDD" id="cd22903">
    <property type="entry name" value="NI9M"/>
    <property type="match status" value="1"/>
</dbReference>
<evidence type="ECO:0000256" key="1">
    <source>
        <dbReference type="SAM" id="MobiDB-lite"/>
    </source>
</evidence>
<dbReference type="PANTHER" id="PTHR38488:SF1">
    <property type="entry name" value="OXIDOREDUCTASE 9.5 KDA SUBUNIT, PUTATIVE (AFU_ORTHOLOGUE AFUA_5G08980)-RELATED"/>
    <property type="match status" value="1"/>
</dbReference>
<reference evidence="2" key="1">
    <citation type="journal article" date="2023" name="Mol. Phylogenet. Evol.">
        <title>Genome-scale phylogeny and comparative genomics of the fungal order Sordariales.</title>
        <authorList>
            <person name="Hensen N."/>
            <person name="Bonometti L."/>
            <person name="Westerberg I."/>
            <person name="Brannstrom I.O."/>
            <person name="Guillou S."/>
            <person name="Cros-Aarteil S."/>
            <person name="Calhoun S."/>
            <person name="Haridas S."/>
            <person name="Kuo A."/>
            <person name="Mondo S."/>
            <person name="Pangilinan J."/>
            <person name="Riley R."/>
            <person name="LaButti K."/>
            <person name="Andreopoulos B."/>
            <person name="Lipzen A."/>
            <person name="Chen C."/>
            <person name="Yan M."/>
            <person name="Daum C."/>
            <person name="Ng V."/>
            <person name="Clum A."/>
            <person name="Steindorff A."/>
            <person name="Ohm R.A."/>
            <person name="Martin F."/>
            <person name="Silar P."/>
            <person name="Natvig D.O."/>
            <person name="Lalanne C."/>
            <person name="Gautier V."/>
            <person name="Ament-Velasquez S.L."/>
            <person name="Kruys A."/>
            <person name="Hutchinson M.I."/>
            <person name="Powell A.J."/>
            <person name="Barry K."/>
            <person name="Miller A.N."/>
            <person name="Grigoriev I.V."/>
            <person name="Debuchy R."/>
            <person name="Gladieux P."/>
            <person name="Hiltunen Thoren M."/>
            <person name="Johannesson H."/>
        </authorList>
    </citation>
    <scope>NUCLEOTIDE SEQUENCE</scope>
    <source>
        <strain evidence="2">CBS 232.78</strain>
    </source>
</reference>
<sequence>MSGLPLPRFWANPLRYIKWSARERPALFWSVVVGAMGPVTLAVVPPIRKRLGDEDAPTIPMTYPIPQGPRKQLTGYDDDTEE</sequence>
<keyword evidence="3" id="KW-1185">Reference proteome</keyword>
<feature type="region of interest" description="Disordered" evidence="1">
    <location>
        <begin position="55"/>
        <end position="82"/>
    </location>
</feature>
<dbReference type="EMBL" id="JAULSW010000008">
    <property type="protein sequence ID" value="KAK3372395.1"/>
    <property type="molecule type" value="Genomic_DNA"/>
</dbReference>
<dbReference type="AlphaFoldDB" id="A0AAE0KAF7"/>
<evidence type="ECO:0000313" key="2">
    <source>
        <dbReference type="EMBL" id="KAK3372395.1"/>
    </source>
</evidence>
<dbReference type="PANTHER" id="PTHR38488">
    <property type="entry name" value="OXIDOREDUCTASE 9.5 KDA SUBUNIT, PUTATIVE (AFU_ORTHOLOGUE AFUA_5G08980)-RELATED"/>
    <property type="match status" value="1"/>
</dbReference>
<evidence type="ECO:0000313" key="3">
    <source>
        <dbReference type="Proteomes" id="UP001285441"/>
    </source>
</evidence>
<dbReference type="Proteomes" id="UP001285441">
    <property type="component" value="Unassembled WGS sequence"/>
</dbReference>
<proteinExistence type="predicted"/>